<gene>
    <name evidence="1" type="ORF">UFOPK3614_01106</name>
</gene>
<proteinExistence type="predicted"/>
<name>A0A6J7I4C8_9ZZZZ</name>
<evidence type="ECO:0000313" key="1">
    <source>
        <dbReference type="EMBL" id="CAB4925570.1"/>
    </source>
</evidence>
<reference evidence="1" key="1">
    <citation type="submission" date="2020-05" db="EMBL/GenBank/DDBJ databases">
        <authorList>
            <person name="Chiriac C."/>
            <person name="Salcher M."/>
            <person name="Ghai R."/>
            <person name="Kavagutti S V."/>
        </authorList>
    </citation>
    <scope>NUCLEOTIDE SEQUENCE</scope>
</reference>
<dbReference type="Gene3D" id="3.40.50.300">
    <property type="entry name" value="P-loop containing nucleotide triphosphate hydrolases"/>
    <property type="match status" value="1"/>
</dbReference>
<organism evidence="1">
    <name type="scientific">freshwater metagenome</name>
    <dbReference type="NCBI Taxonomy" id="449393"/>
    <lineage>
        <taxon>unclassified sequences</taxon>
        <taxon>metagenomes</taxon>
        <taxon>ecological metagenomes</taxon>
    </lineage>
</organism>
<dbReference type="SUPFAM" id="SSF52540">
    <property type="entry name" value="P-loop containing nucleoside triphosphate hydrolases"/>
    <property type="match status" value="1"/>
</dbReference>
<sequence length="255" mass="27862">MVISPLGHILLIEVKAGAIEETTQSLVKTYGGINKDKDIGHQIRRQHSSLKERMNHGDLPKVHVGTLLVLPDHVIRSAVLAYPRDRVVDATDMPTLCQRVLGTFPGTETAATARQLVVDFFSNRFAVVPDVSTHIGQVVQSSTQLASGLADWVPKISHTSNLFVIEATAGSGKTQLALNLLQTAAQHKQRACYVCFNRPLADHLAKLAPASVEVTTFHQLCRDWSERQGAAVDFAAADVFERMTQDYVDACGKLN</sequence>
<dbReference type="InterPro" id="IPR027417">
    <property type="entry name" value="P-loop_NTPase"/>
</dbReference>
<dbReference type="AlphaFoldDB" id="A0A6J7I4C8"/>
<protein>
    <submittedName>
        <fullName evidence="1">Unannotated protein</fullName>
    </submittedName>
</protein>
<dbReference type="EMBL" id="CAFBMS010000087">
    <property type="protein sequence ID" value="CAB4925570.1"/>
    <property type="molecule type" value="Genomic_DNA"/>
</dbReference>
<accession>A0A6J7I4C8</accession>